<keyword evidence="5 7" id="KW-1133">Transmembrane helix</keyword>
<dbReference type="InterPro" id="IPR010290">
    <property type="entry name" value="TM_effector"/>
</dbReference>
<sequence length="426" mass="43537">MNSAPRTTAKAPRTPPLSGAFRKLWGAYAVSGLGDGIRVTALPLMAATLTGDPQEVALVATFERLPWLLFALIGGAAADRVDRRKLMIGIDVLRHLLVAGFIASALGGTLSPALLYAVAFLLGTTDTFYDTASQAMIPSTVPTPSLARANSRLFGTSVVNLSFAGPVIGAWLFAWNVHAPFAVDALTFLFSAVLLLRIPGSFRPAPPATPAPAGGWLGEIRAGLAFLLRHPVLRLLTVTVGLLSLAGAMATSVLVLYATRTLGLSEAGYGWLIAGSAVGSLVGSGLAARLGARLGWGTANTGAVLVAGVTLVLAGTVCSPYAVAALLAVNGGTVVVWNVLTAAKRQELVPDELRGKAAGAYRLAAWGLMPVGSALGGFLAARTTVSAPMVTGGAILLAASVLVLRLRAAERDASGGRADTDAADRS</sequence>
<keyword evidence="10" id="KW-1185">Reference proteome</keyword>
<dbReference type="PANTHER" id="PTHR23513:SF6">
    <property type="entry name" value="MAJOR FACILITATOR SUPERFAMILY ASSOCIATED DOMAIN-CONTAINING PROTEIN"/>
    <property type="match status" value="1"/>
</dbReference>
<dbReference type="InterPro" id="IPR020846">
    <property type="entry name" value="MFS_dom"/>
</dbReference>
<feature type="transmembrane region" description="Helical" evidence="7">
    <location>
        <begin position="153"/>
        <end position="173"/>
    </location>
</feature>
<dbReference type="Pfam" id="PF05977">
    <property type="entry name" value="MFS_3"/>
    <property type="match status" value="1"/>
</dbReference>
<evidence type="ECO:0000256" key="6">
    <source>
        <dbReference type="ARBA" id="ARBA00023136"/>
    </source>
</evidence>
<dbReference type="PROSITE" id="PS50850">
    <property type="entry name" value="MFS"/>
    <property type="match status" value="1"/>
</dbReference>
<proteinExistence type="predicted"/>
<keyword evidence="4 7" id="KW-0812">Transmembrane</keyword>
<evidence type="ECO:0000256" key="4">
    <source>
        <dbReference type="ARBA" id="ARBA00022692"/>
    </source>
</evidence>
<feature type="domain" description="Major facilitator superfamily (MFS) profile" evidence="8">
    <location>
        <begin position="20"/>
        <end position="411"/>
    </location>
</feature>
<evidence type="ECO:0000256" key="7">
    <source>
        <dbReference type="SAM" id="Phobius"/>
    </source>
</evidence>
<evidence type="ECO:0000313" key="10">
    <source>
        <dbReference type="Proteomes" id="UP000054024"/>
    </source>
</evidence>
<evidence type="ECO:0000259" key="8">
    <source>
        <dbReference type="PROSITE" id="PS50850"/>
    </source>
</evidence>
<feature type="transmembrane region" description="Helical" evidence="7">
    <location>
        <begin position="360"/>
        <end position="379"/>
    </location>
</feature>
<feature type="transmembrane region" description="Helical" evidence="7">
    <location>
        <begin position="269"/>
        <end position="287"/>
    </location>
</feature>
<gene>
    <name evidence="9" type="ORF">AQI70_03130</name>
</gene>
<feature type="transmembrane region" description="Helical" evidence="7">
    <location>
        <begin position="235"/>
        <end position="257"/>
    </location>
</feature>
<dbReference type="RefSeq" id="WP_062143711.1">
    <property type="nucleotide sequence ID" value="NZ_KQ947984.1"/>
</dbReference>
<evidence type="ECO:0000256" key="5">
    <source>
        <dbReference type="ARBA" id="ARBA00022989"/>
    </source>
</evidence>
<feature type="transmembrane region" description="Helical" evidence="7">
    <location>
        <begin position="321"/>
        <end position="340"/>
    </location>
</feature>
<feature type="transmembrane region" description="Helical" evidence="7">
    <location>
        <begin position="294"/>
        <end position="315"/>
    </location>
</feature>
<organism evidence="9 10">
    <name type="scientific">Streptomyces curacoi</name>
    <dbReference type="NCBI Taxonomy" id="146536"/>
    <lineage>
        <taxon>Bacteria</taxon>
        <taxon>Bacillati</taxon>
        <taxon>Actinomycetota</taxon>
        <taxon>Actinomycetes</taxon>
        <taxon>Kitasatosporales</taxon>
        <taxon>Streptomycetaceae</taxon>
        <taxon>Streptomyces</taxon>
    </lineage>
</organism>
<dbReference type="OrthoDB" id="145388at2"/>
<dbReference type="PANTHER" id="PTHR23513">
    <property type="entry name" value="INTEGRAL MEMBRANE EFFLUX PROTEIN-RELATED"/>
    <property type="match status" value="1"/>
</dbReference>
<dbReference type="InterPro" id="IPR036259">
    <property type="entry name" value="MFS_trans_sf"/>
</dbReference>
<dbReference type="CDD" id="cd06173">
    <property type="entry name" value="MFS_MefA_like"/>
    <property type="match status" value="1"/>
</dbReference>
<dbReference type="EMBL" id="LMWJ01000002">
    <property type="protein sequence ID" value="KUM81001.1"/>
    <property type="molecule type" value="Genomic_DNA"/>
</dbReference>
<dbReference type="Proteomes" id="UP000054024">
    <property type="component" value="Unassembled WGS sequence"/>
</dbReference>
<keyword evidence="6 7" id="KW-0472">Membrane</keyword>
<evidence type="ECO:0000256" key="1">
    <source>
        <dbReference type="ARBA" id="ARBA00004651"/>
    </source>
</evidence>
<comment type="caution">
    <text evidence="9">The sequence shown here is derived from an EMBL/GenBank/DDBJ whole genome shotgun (WGS) entry which is preliminary data.</text>
</comment>
<dbReference type="GO" id="GO:0022857">
    <property type="term" value="F:transmembrane transporter activity"/>
    <property type="evidence" value="ECO:0007669"/>
    <property type="project" value="InterPro"/>
</dbReference>
<feature type="transmembrane region" description="Helical" evidence="7">
    <location>
        <begin position="385"/>
        <end position="404"/>
    </location>
</feature>
<protein>
    <recommendedName>
        <fullName evidence="8">Major facilitator superfamily (MFS) profile domain-containing protein</fullName>
    </recommendedName>
</protein>
<accession>A0A124H731</accession>
<dbReference type="AlphaFoldDB" id="A0A124H731"/>
<reference evidence="9 10" key="1">
    <citation type="submission" date="2015-10" db="EMBL/GenBank/DDBJ databases">
        <title>Draft genome sequence of Streptomyces curacoi DSM 40107, type strain for the species Streptomyces curacoi.</title>
        <authorList>
            <person name="Ruckert C."/>
            <person name="Winkler A."/>
            <person name="Kalinowski J."/>
            <person name="Kampfer P."/>
            <person name="Glaeser S."/>
        </authorList>
    </citation>
    <scope>NUCLEOTIDE SEQUENCE [LARGE SCALE GENOMIC DNA]</scope>
    <source>
        <strain evidence="9 10">DSM 40107</strain>
    </source>
</reference>
<evidence type="ECO:0000313" key="9">
    <source>
        <dbReference type="EMBL" id="KUM81001.1"/>
    </source>
</evidence>
<keyword evidence="3" id="KW-1003">Cell membrane</keyword>
<name>A0A124H731_9ACTN</name>
<dbReference type="SUPFAM" id="SSF103473">
    <property type="entry name" value="MFS general substrate transporter"/>
    <property type="match status" value="1"/>
</dbReference>
<evidence type="ECO:0000256" key="2">
    <source>
        <dbReference type="ARBA" id="ARBA00022448"/>
    </source>
</evidence>
<dbReference type="Gene3D" id="1.20.1250.20">
    <property type="entry name" value="MFS general substrate transporter like domains"/>
    <property type="match status" value="1"/>
</dbReference>
<comment type="subcellular location">
    <subcellularLocation>
        <location evidence="1">Cell membrane</location>
        <topology evidence="1">Multi-pass membrane protein</topology>
    </subcellularLocation>
</comment>
<keyword evidence="2" id="KW-0813">Transport</keyword>
<evidence type="ECO:0000256" key="3">
    <source>
        <dbReference type="ARBA" id="ARBA00022475"/>
    </source>
</evidence>
<dbReference type="GO" id="GO:0005886">
    <property type="term" value="C:plasma membrane"/>
    <property type="evidence" value="ECO:0007669"/>
    <property type="project" value="UniProtKB-SubCell"/>
</dbReference>
<dbReference type="STRING" id="146536.AQI70_03130"/>